<evidence type="ECO:0000313" key="12">
    <source>
        <dbReference type="EMBL" id="MBC8432322.1"/>
    </source>
</evidence>
<keyword evidence="4" id="KW-0479">Metal-binding</keyword>
<dbReference type="Pfam" id="PF14697">
    <property type="entry name" value="Fer4_21"/>
    <property type="match status" value="1"/>
</dbReference>
<keyword evidence="6" id="KW-0274">FAD</keyword>
<dbReference type="PROSITE" id="PS00198">
    <property type="entry name" value="4FE4S_FER_1"/>
    <property type="match status" value="3"/>
</dbReference>
<keyword evidence="6" id="KW-0285">Flavoprotein</keyword>
<dbReference type="Pfam" id="PF13510">
    <property type="entry name" value="Fer2_4"/>
    <property type="match status" value="1"/>
</dbReference>
<feature type="domain" description="4Fe-4S ferredoxin-type" evidence="11">
    <location>
        <begin position="154"/>
        <end position="183"/>
    </location>
</feature>
<feature type="domain" description="4Fe-4S ferredoxin-type" evidence="11">
    <location>
        <begin position="219"/>
        <end position="253"/>
    </location>
</feature>
<feature type="domain" description="4Fe-4S ferredoxin-type" evidence="11">
    <location>
        <begin position="114"/>
        <end position="146"/>
    </location>
</feature>
<evidence type="ECO:0000256" key="6">
    <source>
        <dbReference type="ARBA" id="ARBA00022827"/>
    </source>
</evidence>
<dbReference type="FunFam" id="3.30.70.20:FF:000035">
    <property type="entry name" value="Iron hydrogenase 1"/>
    <property type="match status" value="1"/>
</dbReference>
<dbReference type="SUPFAM" id="SSF54862">
    <property type="entry name" value="4Fe-4S ferredoxins"/>
    <property type="match status" value="2"/>
</dbReference>
<keyword evidence="3" id="KW-0004">4Fe-4S</keyword>
<dbReference type="GO" id="GO:0051539">
    <property type="term" value="F:4 iron, 4 sulfur cluster binding"/>
    <property type="evidence" value="ECO:0007669"/>
    <property type="project" value="UniProtKB-KW"/>
</dbReference>
<reference evidence="12 13" key="1">
    <citation type="submission" date="2020-08" db="EMBL/GenBank/DDBJ databases">
        <title>Bridging the membrane lipid divide: bacteria of the FCB group superphylum have the potential to synthesize archaeal ether lipids.</title>
        <authorList>
            <person name="Villanueva L."/>
            <person name="Von Meijenfeldt F.A.B."/>
            <person name="Westbye A.B."/>
            <person name="Yadav S."/>
            <person name="Hopmans E.C."/>
            <person name="Dutilh B.E."/>
            <person name="Sinninghe Damste J.S."/>
        </authorList>
    </citation>
    <scope>NUCLEOTIDE SEQUENCE [LARGE SCALE GENOMIC DNA]</scope>
    <source>
        <strain evidence="12">NIOZ-UU17</strain>
    </source>
</reference>
<evidence type="ECO:0000256" key="4">
    <source>
        <dbReference type="ARBA" id="ARBA00022723"/>
    </source>
</evidence>
<dbReference type="Pfam" id="PF07992">
    <property type="entry name" value="Pyr_redox_2"/>
    <property type="match status" value="2"/>
</dbReference>
<evidence type="ECO:0000259" key="11">
    <source>
        <dbReference type="PROSITE" id="PS51379"/>
    </source>
</evidence>
<dbReference type="CDD" id="cd00207">
    <property type="entry name" value="fer2"/>
    <property type="match status" value="1"/>
</dbReference>
<evidence type="ECO:0000313" key="13">
    <source>
        <dbReference type="Proteomes" id="UP000605201"/>
    </source>
</evidence>
<dbReference type="InterPro" id="IPR036010">
    <property type="entry name" value="2Fe-2S_ferredoxin-like_sf"/>
</dbReference>
<comment type="cofactor">
    <cofactor evidence="1">
        <name>FAD</name>
        <dbReference type="ChEBI" id="CHEBI:57692"/>
    </cofactor>
</comment>
<keyword evidence="7" id="KW-0560">Oxidoreductase</keyword>
<dbReference type="GO" id="GO:0016491">
    <property type="term" value="F:oxidoreductase activity"/>
    <property type="evidence" value="ECO:0007669"/>
    <property type="project" value="UniProtKB-KW"/>
</dbReference>
<comment type="caution">
    <text evidence="12">The sequence shown here is derived from an EMBL/GenBank/DDBJ whole genome shotgun (WGS) entry which is preliminary data.</text>
</comment>
<keyword evidence="8" id="KW-0408">Iron</keyword>
<accession>A0A8J6TSX3</accession>
<protein>
    <submittedName>
        <fullName evidence="12">FAD-dependent oxidoreductase</fullName>
    </submittedName>
</protein>
<dbReference type="InterPro" id="IPR001041">
    <property type="entry name" value="2Fe-2S_ferredoxin-type"/>
</dbReference>
<dbReference type="Pfam" id="PF12838">
    <property type="entry name" value="Fer4_7"/>
    <property type="match status" value="1"/>
</dbReference>
<dbReference type="InterPro" id="IPR039650">
    <property type="entry name" value="HdrA-like"/>
</dbReference>
<proteinExistence type="inferred from homology"/>
<dbReference type="Proteomes" id="UP000605201">
    <property type="component" value="Unassembled WGS sequence"/>
</dbReference>
<dbReference type="AlphaFoldDB" id="A0A8J6TSX3"/>
<evidence type="ECO:0000259" key="10">
    <source>
        <dbReference type="PROSITE" id="PS51085"/>
    </source>
</evidence>
<name>A0A8J6TSX3_9BACT</name>
<feature type="domain" description="4Fe-4S ferredoxin-type" evidence="11">
    <location>
        <begin position="1037"/>
        <end position="1066"/>
    </location>
</feature>
<dbReference type="InterPro" id="IPR017896">
    <property type="entry name" value="4Fe4S_Fe-S-bd"/>
</dbReference>
<feature type="domain" description="2Fe-2S ferredoxin-type" evidence="10">
    <location>
        <begin position="1"/>
        <end position="80"/>
    </location>
</feature>
<evidence type="ECO:0000256" key="5">
    <source>
        <dbReference type="ARBA" id="ARBA00022737"/>
    </source>
</evidence>
<dbReference type="PROSITE" id="PS51085">
    <property type="entry name" value="2FE2S_FER_2"/>
    <property type="match status" value="1"/>
</dbReference>
<comment type="similarity">
    <text evidence="2">Belongs to the HdrA family.</text>
</comment>
<evidence type="ECO:0000256" key="8">
    <source>
        <dbReference type="ARBA" id="ARBA00023004"/>
    </source>
</evidence>
<keyword evidence="9" id="KW-0411">Iron-sulfur</keyword>
<keyword evidence="5" id="KW-0677">Repeat</keyword>
<evidence type="ECO:0000256" key="9">
    <source>
        <dbReference type="ARBA" id="ARBA00023014"/>
    </source>
</evidence>
<evidence type="ECO:0000256" key="1">
    <source>
        <dbReference type="ARBA" id="ARBA00001974"/>
    </source>
</evidence>
<dbReference type="InterPro" id="IPR023753">
    <property type="entry name" value="FAD/NAD-binding_dom"/>
</dbReference>
<dbReference type="GO" id="GO:0046872">
    <property type="term" value="F:metal ion binding"/>
    <property type="evidence" value="ECO:0007669"/>
    <property type="project" value="UniProtKB-KW"/>
</dbReference>
<feature type="domain" description="4Fe-4S ferredoxin-type" evidence="11">
    <location>
        <begin position="1006"/>
        <end position="1035"/>
    </location>
</feature>
<dbReference type="SUPFAM" id="SSF51905">
    <property type="entry name" value="FAD/NAD(P)-binding domain"/>
    <property type="match status" value="2"/>
</dbReference>
<dbReference type="EMBL" id="JACNIG010000217">
    <property type="protein sequence ID" value="MBC8432322.1"/>
    <property type="molecule type" value="Genomic_DNA"/>
</dbReference>
<gene>
    <name evidence="12" type="ORF">H8D96_10430</name>
</gene>
<dbReference type="PANTHER" id="PTHR43498">
    <property type="entry name" value="FERREDOXIN:COB-COM HETERODISULFIDE REDUCTASE SUBUNIT A"/>
    <property type="match status" value="1"/>
</dbReference>
<evidence type="ECO:0000256" key="3">
    <source>
        <dbReference type="ARBA" id="ARBA00022485"/>
    </source>
</evidence>
<dbReference type="Gene3D" id="3.10.20.740">
    <property type="match status" value="1"/>
</dbReference>
<dbReference type="PANTHER" id="PTHR43498:SF1">
    <property type="entry name" value="COB--COM HETERODISULFIDE REDUCTASE IRON-SULFUR SUBUNIT A"/>
    <property type="match status" value="1"/>
</dbReference>
<evidence type="ECO:0000256" key="7">
    <source>
        <dbReference type="ARBA" id="ARBA00023002"/>
    </source>
</evidence>
<dbReference type="SUPFAM" id="SSF54292">
    <property type="entry name" value="2Fe-2S ferredoxin-like"/>
    <property type="match status" value="1"/>
</dbReference>
<dbReference type="Gene3D" id="3.50.50.60">
    <property type="entry name" value="FAD/NAD(P)-binding domain"/>
    <property type="match status" value="1"/>
</dbReference>
<dbReference type="Gene3D" id="3.30.70.20">
    <property type="match status" value="2"/>
</dbReference>
<dbReference type="PROSITE" id="PS51379">
    <property type="entry name" value="4FE4S_FER_2"/>
    <property type="match status" value="5"/>
</dbReference>
<dbReference type="InterPro" id="IPR017900">
    <property type="entry name" value="4Fe4S_Fe_S_CS"/>
</dbReference>
<evidence type="ECO:0000256" key="2">
    <source>
        <dbReference type="ARBA" id="ARBA00006561"/>
    </source>
</evidence>
<sequence>MISFILDGKTVQGEEGEYVLQVAERYKVDIPTLCHHKALEPAGMCRLCTVLVSEGRWSKFVTACNYPIWEGMEIQTDNEAIHQIRKLIVELLYARCPDVKLLKELADKYDIVEPRFSKEDDTCILCGLCTRICERMGNSAISLTGRGTEMRVDTPFHLQTEACLSCGACVSVCPTGHITYEKILSNISKDDVEAIPSEYDMGLAGRKPVYVPYAQAVPNTPVIDRTKCIHFKTGGCQICVEFCGVNAIDHKQIDEVIELDVGSIIIAPGTQSFDPAVHDTFGYKKHSNIVTSLEFERILSASGPYGGHLVRPSDHKEPEKIAWLQCIGSRDEHLGAHGYCSGVCCTYAIKEAMLAKDHASGDLDAAIFYIDIRTYGKDFERYYNRAKDEVGVRFVKSKVTNVIPDDDTGKLLIRYVDEAGKRVEEGFDIVVLSIGLMVSPEGVELAKRLGVDMDHYNFAQTSSFAPVESNQPGIYVCGAFEAPKDIPASVVDASAAAGVVGSRLAEARWTLTKTKDVPAEIDVRGELPRVGVFVCRCGTNIAGVVDVPAVAEFAKDLPGVVFVEENMFSCSQDTQEKMTEVIKEHKLNRVVVAACTPKTHEPLFQETLINAGINKYLFEMSNIRNQCSWVHKNDPEEATEKSKDMVKMAVAKAALLQPLTESTMAVTQSVLVIGGGVAGMAAAQNMAQQGYKTFLIEKTDALGGQARSLHETWRGENIQQHLNELTSAVGSHNNIETFLNAEIKQVEGFVGNFKTTIQSNGSSSVLEHGVTIIASGASELKTDQYLCGQDSRVVTGLELQKRFIENDPALVNLKSAVFVQCVGSRVPERPYCSKVCCTQSIKSALQLKEKNPGMDVYILYRDMRPYGLREDLYRQARSSGIVFVRYDSDKDFTVEAEQKDLKVAFSDRVLGRLMEIRPDLLILASAIVPAAKNPLAQLYKVPLNQDGFFAEAHVKLRPVDFATGGVFVCGLAHAPKTIDESITQAQAAAARAITVLAKKEIQLGGIISHIIPELCSGCLGCVNVCPFNAIDFDAEKFVAEVNPALCKGCGACSATCPSEAPELMGFDNNQLYAQINSALCF</sequence>
<dbReference type="InterPro" id="IPR036188">
    <property type="entry name" value="FAD/NAD-bd_sf"/>
</dbReference>
<organism evidence="12 13">
    <name type="scientific">Candidatus Desulfatibia vada</name>
    <dbReference type="NCBI Taxonomy" id="2841696"/>
    <lineage>
        <taxon>Bacteria</taxon>
        <taxon>Pseudomonadati</taxon>
        <taxon>Thermodesulfobacteriota</taxon>
        <taxon>Desulfobacteria</taxon>
        <taxon>Desulfobacterales</taxon>
        <taxon>Desulfobacterales incertae sedis</taxon>
        <taxon>Candidatus Desulfatibia</taxon>
    </lineage>
</organism>